<accession>A0ABP4ZRV4</accession>
<comment type="caution">
    <text evidence="2">The sequence shown here is derived from an EMBL/GenBank/DDBJ whole genome shotgun (WGS) entry which is preliminary data.</text>
</comment>
<name>A0ABP4ZRV4_9MICO</name>
<evidence type="ECO:0000256" key="1">
    <source>
        <dbReference type="SAM" id="MobiDB-lite"/>
    </source>
</evidence>
<sequence length="99" mass="10922">MEVRGSFREGDDGYGSTSPQQWAARLETESAGEGRGFALRALRLGSELRGLAPSTKPTIPRWARRLPHQRGERCTKLIPPQFPHSQIYGGELASEESDA</sequence>
<dbReference type="EMBL" id="BAAANL010000006">
    <property type="protein sequence ID" value="GAA1869221.1"/>
    <property type="molecule type" value="Genomic_DNA"/>
</dbReference>
<reference evidence="3" key="1">
    <citation type="journal article" date="2019" name="Int. J. Syst. Evol. Microbiol.">
        <title>The Global Catalogue of Microorganisms (GCM) 10K type strain sequencing project: providing services to taxonomists for standard genome sequencing and annotation.</title>
        <authorList>
            <consortium name="The Broad Institute Genomics Platform"/>
            <consortium name="The Broad Institute Genome Sequencing Center for Infectious Disease"/>
            <person name="Wu L."/>
            <person name="Ma J."/>
        </authorList>
    </citation>
    <scope>NUCLEOTIDE SEQUENCE [LARGE SCALE GENOMIC DNA]</scope>
    <source>
        <strain evidence="3">JCM 14326</strain>
    </source>
</reference>
<organism evidence="2 3">
    <name type="scientific">Myceligenerans crystallogenes</name>
    <dbReference type="NCBI Taxonomy" id="316335"/>
    <lineage>
        <taxon>Bacteria</taxon>
        <taxon>Bacillati</taxon>
        <taxon>Actinomycetota</taxon>
        <taxon>Actinomycetes</taxon>
        <taxon>Micrococcales</taxon>
        <taxon>Promicromonosporaceae</taxon>
        <taxon>Myceligenerans</taxon>
    </lineage>
</organism>
<protein>
    <submittedName>
        <fullName evidence="2">Uncharacterized protein</fullName>
    </submittedName>
</protein>
<feature type="region of interest" description="Disordered" evidence="1">
    <location>
        <begin position="1"/>
        <end position="21"/>
    </location>
</feature>
<dbReference type="Proteomes" id="UP001501094">
    <property type="component" value="Unassembled WGS sequence"/>
</dbReference>
<evidence type="ECO:0000313" key="3">
    <source>
        <dbReference type="Proteomes" id="UP001501094"/>
    </source>
</evidence>
<feature type="compositionally biased region" description="Basic and acidic residues" evidence="1">
    <location>
        <begin position="1"/>
        <end position="11"/>
    </location>
</feature>
<keyword evidence="3" id="KW-1185">Reference proteome</keyword>
<gene>
    <name evidence="2" type="ORF">GCM10009751_29960</name>
</gene>
<evidence type="ECO:0000313" key="2">
    <source>
        <dbReference type="EMBL" id="GAA1869221.1"/>
    </source>
</evidence>
<proteinExistence type="predicted"/>
<feature type="region of interest" description="Disordered" evidence="1">
    <location>
        <begin position="75"/>
        <end position="99"/>
    </location>
</feature>